<protein>
    <recommendedName>
        <fullName evidence="9">7-cyano-7-deazaguanine synthase</fullName>
        <ecNumber evidence="9">6.3.4.20</ecNumber>
    </recommendedName>
</protein>
<reference evidence="11 12" key="1">
    <citation type="submission" date="2014-02" db="EMBL/GenBank/DDBJ databases">
        <title>Comparative genomics and transcriptomics to identify genetic mechanisms underlying the emergence of carbapenem resistant Acinetobacter baumannii (CRAb).</title>
        <authorList>
            <person name="Harris A.D."/>
            <person name="Johnson K.J."/>
            <person name="George J."/>
            <person name="Shefchek K."/>
            <person name="Daugherty S.C."/>
            <person name="Parankush S."/>
            <person name="Sadzewicz L."/>
            <person name="Tallon L."/>
            <person name="Sengamalay N."/>
            <person name="Hazen T.H."/>
            <person name="Rasko D.A."/>
        </authorList>
    </citation>
    <scope>NUCLEOTIDE SEQUENCE [LARGE SCALE GENOMIC DNA]</scope>
    <source>
        <strain evidence="11 12">625974</strain>
    </source>
</reference>
<dbReference type="PANTHER" id="PTHR42914">
    <property type="entry name" value="7-CYANO-7-DEAZAGUANINE SYNTHASE"/>
    <property type="match status" value="1"/>
</dbReference>
<evidence type="ECO:0000256" key="5">
    <source>
        <dbReference type="ARBA" id="ARBA00022785"/>
    </source>
</evidence>
<evidence type="ECO:0000256" key="9">
    <source>
        <dbReference type="ARBA" id="ARBA00039149"/>
    </source>
</evidence>
<evidence type="ECO:0000256" key="8">
    <source>
        <dbReference type="ARBA" id="ARBA00037993"/>
    </source>
</evidence>
<evidence type="ECO:0000256" key="2">
    <source>
        <dbReference type="ARBA" id="ARBA00022598"/>
    </source>
</evidence>
<evidence type="ECO:0000256" key="7">
    <source>
        <dbReference type="ARBA" id="ARBA00022840"/>
    </source>
</evidence>
<comment type="catalytic activity">
    <reaction evidence="10">
        <text>7-carboxy-7-carbaguanine + NH4(+) + 2 ATP = 7-cyano-7-carbaguanine + 2 AMP + 2 diphosphate + 2 H(+)</text>
        <dbReference type="Rhea" id="RHEA:27982"/>
        <dbReference type="ChEBI" id="CHEBI:15378"/>
        <dbReference type="ChEBI" id="CHEBI:28938"/>
        <dbReference type="ChEBI" id="CHEBI:30616"/>
        <dbReference type="ChEBI" id="CHEBI:33019"/>
        <dbReference type="ChEBI" id="CHEBI:45075"/>
        <dbReference type="ChEBI" id="CHEBI:61036"/>
        <dbReference type="ChEBI" id="CHEBI:456215"/>
        <dbReference type="EC" id="6.3.4.20"/>
    </reaction>
</comment>
<dbReference type="NCBIfam" id="TIGR00364">
    <property type="entry name" value="7-cyano-7-deazaguanine synthase QueC"/>
    <property type="match status" value="1"/>
</dbReference>
<feature type="non-terminal residue" evidence="11">
    <location>
        <position position="142"/>
    </location>
</feature>
<dbReference type="AlphaFoldDB" id="A0A009QCY0"/>
<dbReference type="Pfam" id="PF06508">
    <property type="entry name" value="QueC"/>
    <property type="match status" value="1"/>
</dbReference>
<dbReference type="SUPFAM" id="SSF52402">
    <property type="entry name" value="Adenine nucleotide alpha hydrolases-like"/>
    <property type="match status" value="1"/>
</dbReference>
<evidence type="ECO:0000256" key="4">
    <source>
        <dbReference type="ARBA" id="ARBA00022741"/>
    </source>
</evidence>
<accession>A0A009QCY0</accession>
<dbReference type="EMBL" id="JEXD01000053">
    <property type="protein sequence ID" value="EXC04665.1"/>
    <property type="molecule type" value="Genomic_DNA"/>
</dbReference>
<evidence type="ECO:0000313" key="11">
    <source>
        <dbReference type="EMBL" id="EXC04665.1"/>
    </source>
</evidence>
<dbReference type="InterPro" id="IPR014729">
    <property type="entry name" value="Rossmann-like_a/b/a_fold"/>
</dbReference>
<sequence>MRPRAIVLLSGGLDSTTCLAWAQARYECIAISFMYGQRSTTELDAAKALAQRAGVEHRVINIDLANLGGSALTDHNIAVPEQLQEGIPVTYVPARNTIFLSYALAAAEVFNAEAIVIGINAVDYSGYPDCRPEFIDAFANMA</sequence>
<dbReference type="EC" id="6.3.4.20" evidence="9"/>
<evidence type="ECO:0000256" key="1">
    <source>
        <dbReference type="ARBA" id="ARBA00005061"/>
    </source>
</evidence>
<dbReference type="GO" id="GO:0008616">
    <property type="term" value="P:tRNA queuosine(34) biosynthetic process"/>
    <property type="evidence" value="ECO:0007669"/>
    <property type="project" value="UniProtKB-KW"/>
</dbReference>
<dbReference type="GO" id="GO:0005524">
    <property type="term" value="F:ATP binding"/>
    <property type="evidence" value="ECO:0007669"/>
    <property type="project" value="UniProtKB-KW"/>
</dbReference>
<name>A0A009QCY0_ACIBA</name>
<dbReference type="Gene3D" id="3.40.50.620">
    <property type="entry name" value="HUPs"/>
    <property type="match status" value="1"/>
</dbReference>
<evidence type="ECO:0000313" key="12">
    <source>
        <dbReference type="Proteomes" id="UP000021108"/>
    </source>
</evidence>
<dbReference type="RefSeq" id="WP_032017209.1">
    <property type="nucleotide sequence ID" value="NZ_JEXD01000053.1"/>
</dbReference>
<keyword evidence="2" id="KW-0436">Ligase</keyword>
<dbReference type="Proteomes" id="UP000021108">
    <property type="component" value="Unassembled WGS sequence"/>
</dbReference>
<dbReference type="InterPro" id="IPR018317">
    <property type="entry name" value="QueC"/>
</dbReference>
<evidence type="ECO:0000256" key="6">
    <source>
        <dbReference type="ARBA" id="ARBA00022833"/>
    </source>
</evidence>
<dbReference type="PANTHER" id="PTHR42914:SF1">
    <property type="entry name" value="7-CYANO-7-DEAZAGUANINE SYNTHASE"/>
    <property type="match status" value="1"/>
</dbReference>
<keyword evidence="7" id="KW-0067">ATP-binding</keyword>
<keyword evidence="6" id="KW-0862">Zinc</keyword>
<gene>
    <name evidence="11" type="ORF">J506_3673</name>
</gene>
<dbReference type="GO" id="GO:0016874">
    <property type="term" value="F:ligase activity"/>
    <property type="evidence" value="ECO:0007669"/>
    <property type="project" value="UniProtKB-KW"/>
</dbReference>
<keyword evidence="3" id="KW-0479">Metal-binding</keyword>
<evidence type="ECO:0000256" key="3">
    <source>
        <dbReference type="ARBA" id="ARBA00022723"/>
    </source>
</evidence>
<dbReference type="GO" id="GO:0046872">
    <property type="term" value="F:metal ion binding"/>
    <property type="evidence" value="ECO:0007669"/>
    <property type="project" value="UniProtKB-KW"/>
</dbReference>
<keyword evidence="4" id="KW-0547">Nucleotide-binding</keyword>
<comment type="pathway">
    <text evidence="1">Purine metabolism; 7-cyano-7-deazaguanine biosynthesis.</text>
</comment>
<comment type="caution">
    <text evidence="11">The sequence shown here is derived from an EMBL/GenBank/DDBJ whole genome shotgun (WGS) entry which is preliminary data.</text>
</comment>
<organism evidence="11 12">
    <name type="scientific">Acinetobacter baumannii 625974</name>
    <dbReference type="NCBI Taxonomy" id="1310607"/>
    <lineage>
        <taxon>Bacteria</taxon>
        <taxon>Pseudomonadati</taxon>
        <taxon>Pseudomonadota</taxon>
        <taxon>Gammaproteobacteria</taxon>
        <taxon>Moraxellales</taxon>
        <taxon>Moraxellaceae</taxon>
        <taxon>Acinetobacter</taxon>
        <taxon>Acinetobacter calcoaceticus/baumannii complex</taxon>
    </lineage>
</organism>
<comment type="similarity">
    <text evidence="8">Belongs to the QueC family.</text>
</comment>
<keyword evidence="5" id="KW-0671">Queuosine biosynthesis</keyword>
<proteinExistence type="inferred from homology"/>
<dbReference type="CDD" id="cd01995">
    <property type="entry name" value="QueC-like"/>
    <property type="match status" value="1"/>
</dbReference>
<evidence type="ECO:0000256" key="10">
    <source>
        <dbReference type="ARBA" id="ARBA00047890"/>
    </source>
</evidence>